<accession>A0A3M7RYN4</accession>
<reference evidence="1 2" key="1">
    <citation type="journal article" date="2018" name="Sci. Rep.">
        <title>Genomic signatures of local adaptation to the degree of environmental predictability in rotifers.</title>
        <authorList>
            <person name="Franch-Gras L."/>
            <person name="Hahn C."/>
            <person name="Garcia-Roger E.M."/>
            <person name="Carmona M.J."/>
            <person name="Serra M."/>
            <person name="Gomez A."/>
        </authorList>
    </citation>
    <scope>NUCLEOTIDE SEQUENCE [LARGE SCALE GENOMIC DNA]</scope>
    <source>
        <strain evidence="1">HYR1</strain>
    </source>
</reference>
<evidence type="ECO:0000313" key="1">
    <source>
        <dbReference type="EMBL" id="RNA28683.1"/>
    </source>
</evidence>
<evidence type="ECO:0000313" key="2">
    <source>
        <dbReference type="Proteomes" id="UP000276133"/>
    </source>
</evidence>
<dbReference type="Proteomes" id="UP000276133">
    <property type="component" value="Unassembled WGS sequence"/>
</dbReference>
<comment type="caution">
    <text evidence="1">The sequence shown here is derived from an EMBL/GenBank/DDBJ whole genome shotgun (WGS) entry which is preliminary data.</text>
</comment>
<protein>
    <submittedName>
        <fullName evidence="1">Uncharacterized protein</fullName>
    </submittedName>
</protein>
<organism evidence="1 2">
    <name type="scientific">Brachionus plicatilis</name>
    <name type="common">Marine rotifer</name>
    <name type="synonym">Brachionus muelleri</name>
    <dbReference type="NCBI Taxonomy" id="10195"/>
    <lineage>
        <taxon>Eukaryota</taxon>
        <taxon>Metazoa</taxon>
        <taxon>Spiralia</taxon>
        <taxon>Gnathifera</taxon>
        <taxon>Rotifera</taxon>
        <taxon>Eurotatoria</taxon>
        <taxon>Monogononta</taxon>
        <taxon>Pseudotrocha</taxon>
        <taxon>Ploima</taxon>
        <taxon>Brachionidae</taxon>
        <taxon>Brachionus</taxon>
    </lineage>
</organism>
<dbReference type="AlphaFoldDB" id="A0A3M7RYN4"/>
<dbReference type="EMBL" id="REGN01002354">
    <property type="protein sequence ID" value="RNA28683.1"/>
    <property type="molecule type" value="Genomic_DNA"/>
</dbReference>
<name>A0A3M7RYN4_BRAPC</name>
<sequence>MLSVEVHKRLMHDSRSSLNSSCLRRFFFFGSGPHQLCARPTDLFLFVGFKLKIKKKIKNKPFNI</sequence>
<gene>
    <name evidence="1" type="ORF">BpHYR1_008307</name>
</gene>
<proteinExistence type="predicted"/>
<keyword evidence="2" id="KW-1185">Reference proteome</keyword>